<evidence type="ECO:0000313" key="2">
    <source>
        <dbReference type="Proteomes" id="UP000716322"/>
    </source>
</evidence>
<dbReference type="Proteomes" id="UP000716322">
    <property type="component" value="Unassembled WGS sequence"/>
</dbReference>
<reference evidence="1 2" key="1">
    <citation type="submission" date="2020-03" db="EMBL/GenBank/DDBJ databases">
        <title>Genome sequence of strain Massilia sp. TW-1.</title>
        <authorList>
            <person name="Chaudhary D.K."/>
        </authorList>
    </citation>
    <scope>NUCLEOTIDE SEQUENCE [LARGE SCALE GENOMIC DNA]</scope>
    <source>
        <strain evidence="1 2">TW-1</strain>
    </source>
</reference>
<evidence type="ECO:0000313" key="1">
    <source>
        <dbReference type="EMBL" id="NIA56713.1"/>
    </source>
</evidence>
<organism evidence="1 2">
    <name type="scientific">Telluria antibiotica</name>
    <dbReference type="NCBI Taxonomy" id="2717319"/>
    <lineage>
        <taxon>Bacteria</taxon>
        <taxon>Pseudomonadati</taxon>
        <taxon>Pseudomonadota</taxon>
        <taxon>Betaproteobacteria</taxon>
        <taxon>Burkholderiales</taxon>
        <taxon>Oxalobacteraceae</taxon>
        <taxon>Telluria group</taxon>
        <taxon>Telluria</taxon>
    </lineage>
</organism>
<keyword evidence="2" id="KW-1185">Reference proteome</keyword>
<accession>A0ABX0PJZ3</accession>
<name>A0ABX0PJZ3_9BURK</name>
<dbReference type="EMBL" id="JAAQOM010000016">
    <property type="protein sequence ID" value="NIA56713.1"/>
    <property type="molecule type" value="Genomic_DNA"/>
</dbReference>
<protein>
    <submittedName>
        <fullName evidence="1">Uncharacterized protein</fullName>
    </submittedName>
</protein>
<comment type="caution">
    <text evidence="1">The sequence shown here is derived from an EMBL/GenBank/DDBJ whole genome shotgun (WGS) entry which is preliminary data.</text>
</comment>
<dbReference type="RefSeq" id="WP_166862571.1">
    <property type="nucleotide sequence ID" value="NZ_JAAQOM010000016.1"/>
</dbReference>
<sequence>MKNRTRKKQLQAQRASMSFRLKLTADDLAWLEAPPVGREFGSIAGQHSIREPGAMKGTIKIADDFDAPLPEVIQSEFDK</sequence>
<proteinExistence type="predicted"/>
<gene>
    <name evidence="1" type="ORF">HAV22_24120</name>
</gene>